<feature type="domain" description="Carbamoyltransferase" evidence="1">
    <location>
        <begin position="9"/>
        <end position="69"/>
    </location>
</feature>
<organism evidence="3 4">
    <name type="scientific">Nocardia iowensis</name>
    <dbReference type="NCBI Taxonomy" id="204891"/>
    <lineage>
        <taxon>Bacteria</taxon>
        <taxon>Bacillati</taxon>
        <taxon>Actinomycetota</taxon>
        <taxon>Actinomycetes</taxon>
        <taxon>Mycobacteriales</taxon>
        <taxon>Nocardiaceae</taxon>
        <taxon>Nocardia</taxon>
    </lineage>
</organism>
<dbReference type="InterPro" id="IPR051338">
    <property type="entry name" value="NodU/CmcH_Carbamoyltrnsfr"/>
</dbReference>
<dbReference type="CDD" id="cd24098">
    <property type="entry name" value="ASKHA_NBD_TobZ_N"/>
    <property type="match status" value="1"/>
</dbReference>
<dbReference type="EMBL" id="CP078145">
    <property type="protein sequence ID" value="QXN90731.1"/>
    <property type="molecule type" value="Genomic_DNA"/>
</dbReference>
<dbReference type="PANTHER" id="PTHR34847">
    <property type="entry name" value="NODULATION PROTEIN U"/>
    <property type="match status" value="1"/>
</dbReference>
<dbReference type="Pfam" id="PF02543">
    <property type="entry name" value="Carbam_trans_N"/>
    <property type="match status" value="2"/>
</dbReference>
<protein>
    <submittedName>
        <fullName evidence="3">Carbamoyltransferase</fullName>
    </submittedName>
</protein>
<accession>A0ABX8RN30</accession>
<feature type="domain" description="Carbamoyltransferase" evidence="1">
    <location>
        <begin position="110"/>
        <end position="334"/>
    </location>
</feature>
<dbReference type="InterPro" id="IPR003696">
    <property type="entry name" value="Carbtransf_dom"/>
</dbReference>
<reference evidence="3 4" key="1">
    <citation type="submission" date="2021-07" db="EMBL/GenBank/DDBJ databases">
        <title>Whole Genome Sequence of Nocardia Iowensis.</title>
        <authorList>
            <person name="Lamm A."/>
            <person name="Collins-Fairclough A.M."/>
            <person name="Bunk B."/>
            <person name="Sproer C."/>
        </authorList>
    </citation>
    <scope>NUCLEOTIDE SEQUENCE [LARGE SCALE GENOMIC DNA]</scope>
    <source>
        <strain evidence="3 4">NRRL 5646</strain>
    </source>
</reference>
<evidence type="ECO:0000313" key="4">
    <source>
        <dbReference type="Proteomes" id="UP000694257"/>
    </source>
</evidence>
<evidence type="ECO:0000313" key="3">
    <source>
        <dbReference type="EMBL" id="QXN90731.1"/>
    </source>
</evidence>
<dbReference type="Pfam" id="PF16861">
    <property type="entry name" value="Carbam_trans_C"/>
    <property type="match status" value="1"/>
</dbReference>
<keyword evidence="4" id="KW-1185">Reference proteome</keyword>
<proteinExistence type="predicted"/>
<gene>
    <name evidence="3" type="ORF">KV110_35985</name>
</gene>
<name>A0ABX8RN30_NOCIO</name>
<dbReference type="RefSeq" id="WP_218471598.1">
    <property type="nucleotide sequence ID" value="NZ_BAABJN010000006.1"/>
</dbReference>
<dbReference type="InterPro" id="IPR031730">
    <property type="entry name" value="Carbam_trans_C"/>
</dbReference>
<feature type="domain" description="Carbamoyltransferase C-terminal" evidence="2">
    <location>
        <begin position="389"/>
        <end position="556"/>
    </location>
</feature>
<evidence type="ECO:0000259" key="1">
    <source>
        <dbReference type="Pfam" id="PF02543"/>
    </source>
</evidence>
<dbReference type="Proteomes" id="UP000694257">
    <property type="component" value="Chromosome"/>
</dbReference>
<sequence length="557" mass="60176">MTKKTWVAGLNHGAHDSAAALLCDGVLVAATEQERFTRRKRAIDQPPVDALAWCLEHAGITLADLDAVALGSDLDVLGAWMGLSPEQRRAELPLDDPDRLFPTELFGSEQRPPVIPVRHHLAHAASCFWPSGFEEAAILVLDNRGEDSATTLAYGTRDGIQTLVSYPVEHSLGLFYRIATQYVGLYSKDGNAGKLMGLASYGKPRYPVALRHSADGPIWDGVPAATASGRELPPQRTQQLLSYFAEHAYPYAIGLSDDITAYVDFAASVQSAVEETILGLAAELRDRTGSRNICLAGGVALNCTANGRLAGSGLFDNVFVQPMAHDAGVGLGAAYEVARQIAADDFAPQRMTHALWGPEFSDDQIAAALAARGLDARRLDEDELVSQVARIVSAGGVAGWHQGRSEVGPRALGGRSLIGDPRRRETLVRLNQVKNREMWRPLAPSVLATSFDKYFTGTPNPFMIMAASVREEVRSQIPAVVHIDGSARPQVVDEADQPRYAALLRAFETETGIPVLVNTSYNTAGMPLVNRPEESIDVFMNTDLDALAIGSYLVTRR</sequence>
<dbReference type="PANTHER" id="PTHR34847:SF1">
    <property type="entry name" value="NODULATION PROTEIN U"/>
    <property type="match status" value="1"/>
</dbReference>
<evidence type="ECO:0000259" key="2">
    <source>
        <dbReference type="Pfam" id="PF16861"/>
    </source>
</evidence>